<evidence type="ECO:0000313" key="3">
    <source>
        <dbReference type="Proteomes" id="UP000451233"/>
    </source>
</evidence>
<dbReference type="RefSeq" id="WP_160904864.1">
    <property type="nucleotide sequence ID" value="NZ_WVHS01000001.1"/>
</dbReference>
<keyword evidence="3" id="KW-1185">Reference proteome</keyword>
<feature type="signal peptide" evidence="1">
    <location>
        <begin position="1"/>
        <end position="22"/>
    </location>
</feature>
<keyword evidence="1" id="KW-0732">Signal</keyword>
<name>A0A7K1XTJ4_9SPHI</name>
<organism evidence="2 3">
    <name type="scientific">Hufsiella ginkgonis</name>
    <dbReference type="NCBI Taxonomy" id="2695274"/>
    <lineage>
        <taxon>Bacteria</taxon>
        <taxon>Pseudomonadati</taxon>
        <taxon>Bacteroidota</taxon>
        <taxon>Sphingobacteriia</taxon>
        <taxon>Sphingobacteriales</taxon>
        <taxon>Sphingobacteriaceae</taxon>
        <taxon>Hufsiella</taxon>
    </lineage>
</organism>
<feature type="chain" id="PRO_5029519473" evidence="1">
    <location>
        <begin position="23"/>
        <end position="205"/>
    </location>
</feature>
<dbReference type="Pfam" id="PF04074">
    <property type="entry name" value="DUF386"/>
    <property type="match status" value="1"/>
</dbReference>
<dbReference type="AlphaFoldDB" id="A0A7K1XTJ4"/>
<dbReference type="Proteomes" id="UP000451233">
    <property type="component" value="Unassembled WGS sequence"/>
</dbReference>
<dbReference type="PROSITE" id="PS51257">
    <property type="entry name" value="PROKAR_LIPOPROTEIN"/>
    <property type="match status" value="1"/>
</dbReference>
<dbReference type="SUPFAM" id="SSF51197">
    <property type="entry name" value="Clavaminate synthase-like"/>
    <property type="match status" value="1"/>
</dbReference>
<sequence>MRSSLLRNTLFLLIAVFFTACAASRNTSGVSDDAVEKWFNAREWAGGLSLNVYGDVNKREFYRQYHKNKEWWDKSFAYLKTHDLPTHPNGKTLIAGDSVYVSVTEAPGKDFDKTGWESHRKFIDLQYVAAGKEQIVVSDISKLKVTQPYSDARDVANYSGEGKSYIAEPGTYYLFFPADGHRPSIKVNGNENVKKVVIKIRYTYF</sequence>
<dbReference type="InterPro" id="IPR037012">
    <property type="entry name" value="NanQ/TabA/YiaL_sf"/>
</dbReference>
<dbReference type="Gene3D" id="2.60.120.370">
    <property type="entry name" value="YhcH/YjgK/YiaL"/>
    <property type="match status" value="1"/>
</dbReference>
<reference evidence="2 3" key="1">
    <citation type="submission" date="2019-11" db="EMBL/GenBank/DDBJ databases">
        <title>Pedobacter sp. HMF7056 Genome sequencing and assembly.</title>
        <authorList>
            <person name="Kang H."/>
            <person name="Kim H."/>
            <person name="Joh K."/>
        </authorList>
    </citation>
    <scope>NUCLEOTIDE SEQUENCE [LARGE SCALE GENOMIC DNA]</scope>
    <source>
        <strain evidence="2 3">HMF7056</strain>
    </source>
</reference>
<proteinExistence type="predicted"/>
<accession>A0A7K1XTJ4</accession>
<dbReference type="GO" id="GO:0005829">
    <property type="term" value="C:cytosol"/>
    <property type="evidence" value="ECO:0007669"/>
    <property type="project" value="TreeGrafter"/>
</dbReference>
<gene>
    <name evidence="2" type="ORF">GS398_00850</name>
</gene>
<evidence type="ECO:0000313" key="2">
    <source>
        <dbReference type="EMBL" id="MXV13836.1"/>
    </source>
</evidence>
<dbReference type="NCBIfam" id="TIGR00022">
    <property type="entry name" value="YhcH/YjgK/YiaL family protein"/>
    <property type="match status" value="1"/>
</dbReference>
<dbReference type="PANTHER" id="PTHR34986">
    <property type="entry name" value="EVOLVED BETA-GALACTOSIDASE SUBUNIT BETA"/>
    <property type="match status" value="1"/>
</dbReference>
<dbReference type="EMBL" id="WVHS01000001">
    <property type="protein sequence ID" value="MXV13836.1"/>
    <property type="molecule type" value="Genomic_DNA"/>
</dbReference>
<evidence type="ECO:0000256" key="1">
    <source>
        <dbReference type="SAM" id="SignalP"/>
    </source>
</evidence>
<comment type="caution">
    <text evidence="2">The sequence shown here is derived from an EMBL/GenBank/DDBJ whole genome shotgun (WGS) entry which is preliminary data.</text>
</comment>
<protein>
    <submittedName>
        <fullName evidence="2">DUF386 family protein</fullName>
    </submittedName>
</protein>
<dbReference type="PANTHER" id="PTHR34986:SF1">
    <property type="entry name" value="PROTEIN YIAL"/>
    <property type="match status" value="1"/>
</dbReference>
<dbReference type="InterPro" id="IPR004375">
    <property type="entry name" value="NanQ/TabA/YiaL"/>
</dbReference>